<dbReference type="SUPFAM" id="SSF56219">
    <property type="entry name" value="DNase I-like"/>
    <property type="match status" value="1"/>
</dbReference>
<dbReference type="GO" id="GO:0003824">
    <property type="term" value="F:catalytic activity"/>
    <property type="evidence" value="ECO:0007669"/>
    <property type="project" value="InterPro"/>
</dbReference>
<reference evidence="3 4" key="1">
    <citation type="submission" date="2024-01" db="EMBL/GenBank/DDBJ databases">
        <title>The genome of the rayed Mediterranean limpet Patella caerulea (Linnaeus, 1758).</title>
        <authorList>
            <person name="Anh-Thu Weber A."/>
            <person name="Halstead-Nussloch G."/>
        </authorList>
    </citation>
    <scope>NUCLEOTIDE SEQUENCE [LARGE SCALE GENOMIC DNA]</scope>
    <source>
        <strain evidence="3">AATW-2023a</strain>
        <tissue evidence="3">Whole specimen</tissue>
    </source>
</reference>
<gene>
    <name evidence="3" type="ORF">SNE40_012978</name>
</gene>
<dbReference type="InterPro" id="IPR036691">
    <property type="entry name" value="Endo/exonu/phosph_ase_sf"/>
</dbReference>
<keyword evidence="4" id="KW-1185">Reference proteome</keyword>
<dbReference type="InterPro" id="IPR043502">
    <property type="entry name" value="DNA/RNA_pol_sf"/>
</dbReference>
<dbReference type="Gene3D" id="3.60.10.10">
    <property type="entry name" value="Endonuclease/exonuclease/phosphatase"/>
    <property type="match status" value="1"/>
</dbReference>
<dbReference type="AlphaFoldDB" id="A0AAN8PGA9"/>
<proteinExistence type="predicted"/>
<dbReference type="EMBL" id="JAZGQO010000009">
    <property type="protein sequence ID" value="KAK6178167.1"/>
    <property type="molecule type" value="Genomic_DNA"/>
</dbReference>
<feature type="domain" description="Reverse transcriptase" evidence="2">
    <location>
        <begin position="561"/>
        <end position="839"/>
    </location>
</feature>
<accession>A0AAN8PGA9</accession>
<comment type="caution">
    <text evidence="3">The sequence shown here is derived from an EMBL/GenBank/DDBJ whole genome shotgun (WGS) entry which is preliminary data.</text>
</comment>
<evidence type="ECO:0000256" key="1">
    <source>
        <dbReference type="SAM" id="Coils"/>
    </source>
</evidence>
<dbReference type="InterPro" id="IPR000477">
    <property type="entry name" value="RT_dom"/>
</dbReference>
<sequence>MNCNRFELVNQDIIKQISYPFEISDPYSHPYCFKRRGVRAGNQWVRKIKTLTTHRVNSDSHRSHRGVNFNNLKSVIINNNKDQNNHGGKLKLCHLNTRSICNKVDEINDYIQENDFDIFIATETWLKSKDTFTVSNILPNNYTATLANRSGKLGGGIAVFSKDSIKTKKLPTVLYQSFEYLPCSIKLENFDIYLLVIYRPPHVKNCTINTFLDEFEDLLHSVINGHDNFLVVGDFNIHFEKSNDQKVNQFKDILKSFGLEQHVNDTTHKSGHILDLIITRDNSNLLKSTKVIDDLISDHSSIILELCLSKPIPLRKQLSYRKTKHLDLSLFKDQILQSNLLQQIKNTQNLHNQINIFNETLTCILDDLAPKVARNIIIRPNKKWFNDEIREAKQERRTAEKQWRRSKLEVHRQMYKCVRNKTNDLIRNSKRNYYKSCLLENKSNPREIYKITNRLLTSVSDENLPNRLSNDELSERFSEFFNDKIENIRSELLRNRPNNHSDESLFNGTTLDEFPPASFEEIKNLILKSSSKCCDLDPIPTWLIKHCIDELVPVIAHIVNTSLNLGDVSSILKSALVNPLLKKSNLDRNVLKNFRPVSNLSFLSKIIEKVVAARLKDHLSINNLDEKFQSAYKAFHSTETALLRVHNDILNNIDNKQSTVLILLDLSAAFDTIDQSLLINRLALRFGIQGIALKWFRSYLSGRTQSVKINECRSSPTLLKYGVPQGSVLGPVLFTLYTAPIGDIIRRNNTNYQLYADDTQLYLALNKSNVDNEIERIESCVVNIRHWMKCNFLKLNDDKTEVIHIGNNKILESVHLDHISIGDVKVKPTESTKNLGVFFDSNFQFNTHINLTCKKINFHLYNIGKLRPFIDIDTTKMLVNAFVLSNLDYCNSLLFNLPALQINKLQKLQNRAARIVTQTKPREHISPVLKQLHWLPVRERIIFKINVIVYNIQNNIDSPKYLQEIITPYTPSRSLRSQNENLLVCPPVKTKSGERTFAHGGPTLWNRLSKKTKNSKNMTSFKKSLKTELFNSVYP</sequence>
<evidence type="ECO:0000313" key="4">
    <source>
        <dbReference type="Proteomes" id="UP001347796"/>
    </source>
</evidence>
<evidence type="ECO:0000313" key="3">
    <source>
        <dbReference type="EMBL" id="KAK6178167.1"/>
    </source>
</evidence>
<organism evidence="3 4">
    <name type="scientific">Patella caerulea</name>
    <name type="common">Rayed Mediterranean limpet</name>
    <dbReference type="NCBI Taxonomy" id="87958"/>
    <lineage>
        <taxon>Eukaryota</taxon>
        <taxon>Metazoa</taxon>
        <taxon>Spiralia</taxon>
        <taxon>Lophotrochozoa</taxon>
        <taxon>Mollusca</taxon>
        <taxon>Gastropoda</taxon>
        <taxon>Patellogastropoda</taxon>
        <taxon>Patelloidea</taxon>
        <taxon>Patellidae</taxon>
        <taxon>Patella</taxon>
    </lineage>
</organism>
<dbReference type="CDD" id="cd01650">
    <property type="entry name" value="RT_nLTR_like"/>
    <property type="match status" value="1"/>
</dbReference>
<name>A0AAN8PGA9_PATCE</name>
<keyword evidence="1" id="KW-0175">Coiled coil</keyword>
<dbReference type="Pfam" id="PF00078">
    <property type="entry name" value="RVT_1"/>
    <property type="match status" value="1"/>
</dbReference>
<feature type="coiled-coil region" evidence="1">
    <location>
        <begin position="382"/>
        <end position="409"/>
    </location>
</feature>
<dbReference type="PANTHER" id="PTHR46670:SF3">
    <property type="entry name" value="ENDONUCLEASE_EXONUCLEASE_PHOSPHATASE DOMAIN-CONTAINING PROTEIN"/>
    <property type="match status" value="1"/>
</dbReference>
<dbReference type="Pfam" id="PF03372">
    <property type="entry name" value="Exo_endo_phos"/>
    <property type="match status" value="1"/>
</dbReference>
<dbReference type="PROSITE" id="PS50878">
    <property type="entry name" value="RT_POL"/>
    <property type="match status" value="1"/>
</dbReference>
<dbReference type="SUPFAM" id="SSF56672">
    <property type="entry name" value="DNA/RNA polymerases"/>
    <property type="match status" value="1"/>
</dbReference>
<evidence type="ECO:0000259" key="2">
    <source>
        <dbReference type="PROSITE" id="PS50878"/>
    </source>
</evidence>
<dbReference type="InterPro" id="IPR005135">
    <property type="entry name" value="Endo/exonuclease/phosphatase"/>
</dbReference>
<dbReference type="Proteomes" id="UP001347796">
    <property type="component" value="Unassembled WGS sequence"/>
</dbReference>
<protein>
    <recommendedName>
        <fullName evidence="2">Reverse transcriptase domain-containing protein</fullName>
    </recommendedName>
</protein>
<dbReference type="PANTHER" id="PTHR46670">
    <property type="entry name" value="ENDO/EXONUCLEASE/PHOSPHATASE DOMAIN-CONTAINING PROTEIN"/>
    <property type="match status" value="1"/>
</dbReference>